<gene>
    <name evidence="7" type="primary">ytvI</name>
    <name evidence="7" type="ORF">CWD94_25635</name>
</gene>
<evidence type="ECO:0000256" key="5">
    <source>
        <dbReference type="ARBA" id="ARBA00023136"/>
    </source>
</evidence>
<feature type="transmembrane region" description="Helical" evidence="6">
    <location>
        <begin position="64"/>
        <end position="85"/>
    </location>
</feature>
<keyword evidence="5 6" id="KW-0472">Membrane</keyword>
<evidence type="ECO:0000256" key="2">
    <source>
        <dbReference type="ARBA" id="ARBA00009773"/>
    </source>
</evidence>
<comment type="subcellular location">
    <subcellularLocation>
        <location evidence="1">Membrane</location>
        <topology evidence="1">Multi-pass membrane protein</topology>
    </subcellularLocation>
</comment>
<protein>
    <submittedName>
        <fullName evidence="7">Sporulation integral membrane protein YtvI</fullName>
    </submittedName>
</protein>
<dbReference type="NCBIfam" id="TIGR02872">
    <property type="entry name" value="spore_ytvI"/>
    <property type="match status" value="1"/>
</dbReference>
<dbReference type="EMBL" id="PHQY01000691">
    <property type="protein sequence ID" value="PJO40928.1"/>
    <property type="molecule type" value="Genomic_DNA"/>
</dbReference>
<evidence type="ECO:0000256" key="3">
    <source>
        <dbReference type="ARBA" id="ARBA00022692"/>
    </source>
</evidence>
<dbReference type="STRING" id="582475.ACZ11_20115"/>
<comment type="similarity">
    <text evidence="2">Belongs to the autoinducer-2 exporter (AI-2E) (TC 2.A.86) family.</text>
</comment>
<dbReference type="Pfam" id="PF01594">
    <property type="entry name" value="AI-2E_transport"/>
    <property type="match status" value="1"/>
</dbReference>
<feature type="transmembrane region" description="Helical" evidence="6">
    <location>
        <begin position="275"/>
        <end position="291"/>
    </location>
</feature>
<organism evidence="7 8">
    <name type="scientific">Lysinibacillus xylanilyticus</name>
    <dbReference type="NCBI Taxonomy" id="582475"/>
    <lineage>
        <taxon>Bacteria</taxon>
        <taxon>Bacillati</taxon>
        <taxon>Bacillota</taxon>
        <taxon>Bacilli</taxon>
        <taxon>Bacillales</taxon>
        <taxon>Bacillaceae</taxon>
        <taxon>Lysinibacillus</taxon>
    </lineage>
</organism>
<comment type="caution">
    <text evidence="7">The sequence shown here is derived from an EMBL/GenBank/DDBJ whole genome shotgun (WGS) entry which is preliminary data.</text>
</comment>
<feature type="transmembrane region" description="Helical" evidence="6">
    <location>
        <begin position="208"/>
        <end position="235"/>
    </location>
</feature>
<name>A0A2M9PYK7_9BACI</name>
<dbReference type="InterPro" id="IPR002549">
    <property type="entry name" value="AI-2E-like"/>
</dbReference>
<dbReference type="InterPro" id="IPR014227">
    <property type="entry name" value="YtvI-like"/>
</dbReference>
<feature type="transmembrane region" description="Helical" evidence="6">
    <location>
        <begin position="241"/>
        <end position="263"/>
    </location>
</feature>
<keyword evidence="4 6" id="KW-1133">Transmembrane helix</keyword>
<evidence type="ECO:0000313" key="7">
    <source>
        <dbReference type="EMBL" id="PJO40928.1"/>
    </source>
</evidence>
<dbReference type="PANTHER" id="PTHR21716:SF68">
    <property type="entry name" value="TRANSPORT PROTEIN YTVI-RELATED"/>
    <property type="match status" value="1"/>
</dbReference>
<dbReference type="RefSeq" id="WP_100545570.1">
    <property type="nucleotide sequence ID" value="NZ_JBHVRA010000002.1"/>
</dbReference>
<sequence>MLQFFKHPFFRHPIIVIAIGIAILWFISLSLPILLAYVTALLLEPVIIRISKRFRKKRKIVASIFFLLFSSMTLLLCILIIFISWKQFSTFIVHIPEYLNQLSALWIQIQSKLSNFTYHLPLDFVIQIQLMIARALSSIEKYALSLTNLNVWSSSLTYITSRLFDIFVYWIVLYMFLLELPSINRKIFAPFSFHYHQKILFIGERVKLALFGFVKAQFLVGICIFAVAFGTFYFLKTPFPLILALLLVILDFVPFLDSFILLLPWAIYKAFTGDYIYAVALVALTIIQFLVRRMIEPRVIGNKVGLSSLTTFIAMFIGFEMFGFPGILIGPLLVVVFVSLFKQTSIKNLPPSQK</sequence>
<reference evidence="7 8" key="1">
    <citation type="submission" date="2017-11" db="EMBL/GenBank/DDBJ databases">
        <title>Bacterial isolate from king chilli rhizosphere.</title>
        <authorList>
            <person name="Takhelmayum P."/>
            <person name="Sarangthem I."/>
        </authorList>
    </citation>
    <scope>NUCLEOTIDE SEQUENCE [LARGE SCALE GENOMIC DNA]</scope>
    <source>
        <strain evidence="8">t26</strain>
    </source>
</reference>
<dbReference type="AlphaFoldDB" id="A0A2M9PYK7"/>
<feature type="transmembrane region" description="Helical" evidence="6">
    <location>
        <begin position="156"/>
        <end position="177"/>
    </location>
</feature>
<feature type="transmembrane region" description="Helical" evidence="6">
    <location>
        <begin position="14"/>
        <end position="43"/>
    </location>
</feature>
<evidence type="ECO:0000256" key="1">
    <source>
        <dbReference type="ARBA" id="ARBA00004141"/>
    </source>
</evidence>
<dbReference type="GO" id="GO:0016020">
    <property type="term" value="C:membrane"/>
    <property type="evidence" value="ECO:0007669"/>
    <property type="project" value="UniProtKB-SubCell"/>
</dbReference>
<evidence type="ECO:0000256" key="4">
    <source>
        <dbReference type="ARBA" id="ARBA00022989"/>
    </source>
</evidence>
<evidence type="ECO:0000256" key="6">
    <source>
        <dbReference type="SAM" id="Phobius"/>
    </source>
</evidence>
<evidence type="ECO:0000313" key="8">
    <source>
        <dbReference type="Proteomes" id="UP000232101"/>
    </source>
</evidence>
<keyword evidence="3 6" id="KW-0812">Transmembrane</keyword>
<dbReference type="GO" id="GO:0055085">
    <property type="term" value="P:transmembrane transport"/>
    <property type="evidence" value="ECO:0007669"/>
    <property type="project" value="TreeGrafter"/>
</dbReference>
<accession>A0A2M9PYK7</accession>
<feature type="transmembrane region" description="Helical" evidence="6">
    <location>
        <begin position="311"/>
        <end position="341"/>
    </location>
</feature>
<dbReference type="PANTHER" id="PTHR21716">
    <property type="entry name" value="TRANSMEMBRANE PROTEIN"/>
    <property type="match status" value="1"/>
</dbReference>
<dbReference type="Proteomes" id="UP000232101">
    <property type="component" value="Unassembled WGS sequence"/>
</dbReference>
<proteinExistence type="inferred from homology"/>